<dbReference type="PANTHER" id="PTHR33044">
    <property type="entry name" value="BIFUNCTIONAL INHIBITOR/LIPID-TRANSFER PROTEIN/SEED STORAGE 2S ALBUMIN SUPERFAMILY PROTEIN-RELATED"/>
    <property type="match status" value="1"/>
</dbReference>
<evidence type="ECO:0000313" key="12">
    <source>
        <dbReference type="Proteomes" id="UP000017836"/>
    </source>
</evidence>
<dbReference type="Proteomes" id="UP000017836">
    <property type="component" value="Unassembled WGS sequence"/>
</dbReference>
<comment type="similarity">
    <text evidence="2">Belongs to the plant LTP family.</text>
</comment>
<evidence type="ECO:0000256" key="6">
    <source>
        <dbReference type="ARBA" id="ARBA00023180"/>
    </source>
</evidence>
<name>W1P0X5_AMBTC</name>
<evidence type="ECO:0000256" key="9">
    <source>
        <dbReference type="SAM" id="SignalP"/>
    </source>
</evidence>
<dbReference type="CDD" id="cd00010">
    <property type="entry name" value="AAI_LTSS"/>
    <property type="match status" value="1"/>
</dbReference>
<dbReference type="SUPFAM" id="SSF47699">
    <property type="entry name" value="Bifunctional inhibitor/lipid-transfer protein/seed storage 2S albumin"/>
    <property type="match status" value="1"/>
</dbReference>
<dbReference type="InterPro" id="IPR016140">
    <property type="entry name" value="Bifunc_inhib/LTP/seed_store"/>
</dbReference>
<keyword evidence="12" id="KW-1185">Reference proteome</keyword>
<protein>
    <recommendedName>
        <fullName evidence="10">Bifunctional inhibitor/plant lipid transfer protein/seed storage helical domain-containing protein</fullName>
    </recommendedName>
</protein>
<feature type="chain" id="PRO_5004807109" description="Bifunctional inhibitor/plant lipid transfer protein/seed storage helical domain-containing protein" evidence="9">
    <location>
        <begin position="25"/>
        <end position="171"/>
    </location>
</feature>
<proteinExistence type="inferred from homology"/>
<dbReference type="GO" id="GO:0008289">
    <property type="term" value="F:lipid binding"/>
    <property type="evidence" value="ECO:0007669"/>
    <property type="project" value="InterPro"/>
</dbReference>
<keyword evidence="3" id="KW-0336">GPI-anchor</keyword>
<evidence type="ECO:0000256" key="4">
    <source>
        <dbReference type="ARBA" id="ARBA00022729"/>
    </source>
</evidence>
<dbReference type="Gramene" id="ERN01588">
    <property type="protein sequence ID" value="ERN01588"/>
    <property type="gene ID" value="AMTR_s00002p00272120"/>
</dbReference>
<comment type="subcellular location">
    <subcellularLocation>
        <location evidence="1">Cell membrane</location>
        <topology evidence="1">Lipid-anchor</topology>
        <topology evidence="1">GPI-anchor</topology>
    </subcellularLocation>
</comment>
<dbReference type="Pfam" id="PF14368">
    <property type="entry name" value="LTP_2"/>
    <property type="match status" value="1"/>
</dbReference>
<dbReference type="InterPro" id="IPR036312">
    <property type="entry name" value="Bifun_inhib/LTP/seed_sf"/>
</dbReference>
<feature type="domain" description="Bifunctional inhibitor/plant lipid transfer protein/seed storage helical" evidence="10">
    <location>
        <begin position="28"/>
        <end position="104"/>
    </location>
</feature>
<evidence type="ECO:0000256" key="8">
    <source>
        <dbReference type="SAM" id="MobiDB-lite"/>
    </source>
</evidence>
<evidence type="ECO:0000256" key="7">
    <source>
        <dbReference type="ARBA" id="ARBA00023288"/>
    </source>
</evidence>
<evidence type="ECO:0000256" key="2">
    <source>
        <dbReference type="ARBA" id="ARBA00009748"/>
    </source>
</evidence>
<gene>
    <name evidence="11" type="ORF">AMTR_s00002p00272120</name>
</gene>
<sequence length="171" mass="16924">MGLKAATAVLLVATVCRLLACAFAQTSCTTAIISLSPCLNYISGNSSTPAPTCCSQLANVVSTQPRCLCTILGGGGSLGITINQTKALELPGACNVQTPPVSTCNSPGGAPSESPAGSPEGSVEPVPVPGGKGANTPPAVSGAGSIGVLRNTPPSLLFLVLLLCNQHAHLF</sequence>
<feature type="signal peptide" evidence="9">
    <location>
        <begin position="1"/>
        <end position="24"/>
    </location>
</feature>
<keyword evidence="3" id="KW-0472">Membrane</keyword>
<dbReference type="Gene3D" id="1.10.110.10">
    <property type="entry name" value="Plant lipid-transfer and hydrophobic proteins"/>
    <property type="match status" value="1"/>
</dbReference>
<dbReference type="OrthoDB" id="911994at2759"/>
<dbReference type="PRINTS" id="PR00382">
    <property type="entry name" value="LIPIDTRNSFER"/>
</dbReference>
<dbReference type="HOGENOM" id="CLU_089796_3_0_1"/>
<evidence type="ECO:0000256" key="3">
    <source>
        <dbReference type="ARBA" id="ARBA00022622"/>
    </source>
</evidence>
<dbReference type="AlphaFoldDB" id="W1P0X5"/>
<dbReference type="GO" id="GO:0006869">
    <property type="term" value="P:lipid transport"/>
    <property type="evidence" value="ECO:0007669"/>
    <property type="project" value="InterPro"/>
</dbReference>
<dbReference type="InterPro" id="IPR000528">
    <property type="entry name" value="Plant_nsLTP"/>
</dbReference>
<evidence type="ECO:0000256" key="5">
    <source>
        <dbReference type="ARBA" id="ARBA00023157"/>
    </source>
</evidence>
<dbReference type="EMBL" id="KI394767">
    <property type="protein sequence ID" value="ERN01588.1"/>
    <property type="molecule type" value="Genomic_DNA"/>
</dbReference>
<evidence type="ECO:0000259" key="10">
    <source>
        <dbReference type="SMART" id="SM00499"/>
    </source>
</evidence>
<keyword evidence="6" id="KW-0325">Glycoprotein</keyword>
<dbReference type="InterPro" id="IPR043325">
    <property type="entry name" value="LTSS"/>
</dbReference>
<dbReference type="STRING" id="13333.W1P0X5"/>
<reference evidence="12" key="1">
    <citation type="journal article" date="2013" name="Science">
        <title>The Amborella genome and the evolution of flowering plants.</title>
        <authorList>
            <consortium name="Amborella Genome Project"/>
        </authorList>
    </citation>
    <scope>NUCLEOTIDE SEQUENCE [LARGE SCALE GENOMIC DNA]</scope>
</reference>
<dbReference type="KEGG" id="atr:18429673"/>
<evidence type="ECO:0000256" key="1">
    <source>
        <dbReference type="ARBA" id="ARBA00004609"/>
    </source>
</evidence>
<organism evidence="11 12">
    <name type="scientific">Amborella trichopoda</name>
    <dbReference type="NCBI Taxonomy" id="13333"/>
    <lineage>
        <taxon>Eukaryota</taxon>
        <taxon>Viridiplantae</taxon>
        <taxon>Streptophyta</taxon>
        <taxon>Embryophyta</taxon>
        <taxon>Tracheophyta</taxon>
        <taxon>Spermatophyta</taxon>
        <taxon>Magnoliopsida</taxon>
        <taxon>Amborellales</taxon>
        <taxon>Amborellaceae</taxon>
        <taxon>Amborella</taxon>
    </lineage>
</organism>
<dbReference type="GO" id="GO:0005886">
    <property type="term" value="C:plasma membrane"/>
    <property type="evidence" value="ECO:0007669"/>
    <property type="project" value="UniProtKB-SubCell"/>
</dbReference>
<keyword evidence="4 9" id="KW-0732">Signal</keyword>
<dbReference type="SMART" id="SM00499">
    <property type="entry name" value="AAI"/>
    <property type="match status" value="1"/>
</dbReference>
<keyword evidence="5" id="KW-1015">Disulfide bond</keyword>
<dbReference type="GO" id="GO:0098552">
    <property type="term" value="C:side of membrane"/>
    <property type="evidence" value="ECO:0007669"/>
    <property type="project" value="UniProtKB-KW"/>
</dbReference>
<keyword evidence="7" id="KW-0449">Lipoprotein</keyword>
<evidence type="ECO:0000313" key="11">
    <source>
        <dbReference type="EMBL" id="ERN01588.1"/>
    </source>
</evidence>
<accession>W1P0X5</accession>
<dbReference type="eggNOG" id="ENOG502S0AW">
    <property type="taxonomic scope" value="Eukaryota"/>
</dbReference>
<dbReference type="OMA" id="NCESAQM"/>
<feature type="region of interest" description="Disordered" evidence="8">
    <location>
        <begin position="101"/>
        <end position="138"/>
    </location>
</feature>
<feature type="compositionally biased region" description="Low complexity" evidence="8">
    <location>
        <begin position="106"/>
        <end position="125"/>
    </location>
</feature>
<dbReference type="FunFam" id="1.10.110.10:FF:000001">
    <property type="entry name" value="Bifunctional inhibitor/lipid-transfer protein/seed storage 2S albumin superfamily protein"/>
    <property type="match status" value="1"/>
</dbReference>